<evidence type="ECO:0000256" key="6">
    <source>
        <dbReference type="ARBA" id="ARBA00022989"/>
    </source>
</evidence>
<dbReference type="AlphaFoldDB" id="A0A2W7N426"/>
<feature type="domain" description="MotA/TolQ/ExbB proton channel" evidence="9">
    <location>
        <begin position="11"/>
        <end position="105"/>
    </location>
</feature>
<evidence type="ECO:0000256" key="5">
    <source>
        <dbReference type="ARBA" id="ARBA00022927"/>
    </source>
</evidence>
<evidence type="ECO:0000313" key="11">
    <source>
        <dbReference type="Proteomes" id="UP000248916"/>
    </source>
</evidence>
<comment type="subcellular location">
    <subcellularLocation>
        <location evidence="1">Cell membrane</location>
        <topology evidence="1">Multi-pass membrane protein</topology>
    </subcellularLocation>
    <subcellularLocation>
        <location evidence="8">Membrane</location>
        <topology evidence="8">Multi-pass membrane protein</topology>
    </subcellularLocation>
</comment>
<organism evidence="10 11">
    <name type="scientific">Palleronia aestuarii</name>
    <dbReference type="NCBI Taxonomy" id="568105"/>
    <lineage>
        <taxon>Bacteria</taxon>
        <taxon>Pseudomonadati</taxon>
        <taxon>Pseudomonadota</taxon>
        <taxon>Alphaproteobacteria</taxon>
        <taxon>Rhodobacterales</taxon>
        <taxon>Roseobacteraceae</taxon>
        <taxon>Palleronia</taxon>
    </lineage>
</organism>
<keyword evidence="5 8" id="KW-0653">Protein transport</keyword>
<proteinExistence type="inferred from homology"/>
<dbReference type="OrthoDB" id="4045at2"/>
<evidence type="ECO:0000256" key="4">
    <source>
        <dbReference type="ARBA" id="ARBA00022692"/>
    </source>
</evidence>
<evidence type="ECO:0000256" key="8">
    <source>
        <dbReference type="RuleBase" id="RU004057"/>
    </source>
</evidence>
<keyword evidence="4" id="KW-0812">Transmembrane</keyword>
<evidence type="ECO:0000256" key="2">
    <source>
        <dbReference type="ARBA" id="ARBA00022448"/>
    </source>
</evidence>
<keyword evidence="2 8" id="KW-0813">Transport</keyword>
<dbReference type="GO" id="GO:0005886">
    <property type="term" value="C:plasma membrane"/>
    <property type="evidence" value="ECO:0007669"/>
    <property type="project" value="UniProtKB-SubCell"/>
</dbReference>
<dbReference type="InterPro" id="IPR002898">
    <property type="entry name" value="MotA_ExbB_proton_chnl"/>
</dbReference>
<sequence length="135" mass="14232">MEAARCFSAATRLSAEAETRFAALERGFRFLDSVVQFTPLLALSGTVPGMIEAFQSLQAAGSRVDPSLLAGGIWVAHLTTAVGLAVAMPPAVILSWFESQMDAERVLAERAISTVRTPIGTLRSVTTPAGRLADA</sequence>
<dbReference type="Pfam" id="PF01618">
    <property type="entry name" value="MotA_ExbB"/>
    <property type="match status" value="1"/>
</dbReference>
<keyword evidence="7" id="KW-0472">Membrane</keyword>
<dbReference type="PANTHER" id="PTHR30625:SF15">
    <property type="entry name" value="BIOPOLYMER TRANSPORT PROTEIN EXBB"/>
    <property type="match status" value="1"/>
</dbReference>
<dbReference type="InterPro" id="IPR050790">
    <property type="entry name" value="ExbB/TolQ_transport"/>
</dbReference>
<protein>
    <submittedName>
        <fullName evidence="10">Biopolymer transport protein ExbB</fullName>
    </submittedName>
</protein>
<accession>A0A2W7N426</accession>
<dbReference type="GO" id="GO:0017038">
    <property type="term" value="P:protein import"/>
    <property type="evidence" value="ECO:0007669"/>
    <property type="project" value="TreeGrafter"/>
</dbReference>
<evidence type="ECO:0000313" key="10">
    <source>
        <dbReference type="EMBL" id="PZX15115.1"/>
    </source>
</evidence>
<reference evidence="10 11" key="1">
    <citation type="submission" date="2018-06" db="EMBL/GenBank/DDBJ databases">
        <title>Genomic Encyclopedia of Archaeal and Bacterial Type Strains, Phase II (KMG-II): from individual species to whole genera.</title>
        <authorList>
            <person name="Goeker M."/>
        </authorList>
    </citation>
    <scope>NUCLEOTIDE SEQUENCE [LARGE SCALE GENOMIC DNA]</scope>
    <source>
        <strain evidence="10 11">DSM 22009</strain>
    </source>
</reference>
<evidence type="ECO:0000259" key="9">
    <source>
        <dbReference type="Pfam" id="PF01618"/>
    </source>
</evidence>
<dbReference type="PANTHER" id="PTHR30625">
    <property type="entry name" value="PROTEIN TOLQ"/>
    <property type="match status" value="1"/>
</dbReference>
<evidence type="ECO:0000256" key="1">
    <source>
        <dbReference type="ARBA" id="ARBA00004651"/>
    </source>
</evidence>
<evidence type="ECO:0000256" key="7">
    <source>
        <dbReference type="ARBA" id="ARBA00023136"/>
    </source>
</evidence>
<gene>
    <name evidence="10" type="ORF">LX81_02704</name>
</gene>
<keyword evidence="11" id="KW-1185">Reference proteome</keyword>
<comment type="similarity">
    <text evidence="8">Belongs to the exbB/tolQ family.</text>
</comment>
<comment type="caution">
    <text evidence="10">The sequence shown here is derived from an EMBL/GenBank/DDBJ whole genome shotgun (WGS) entry which is preliminary data.</text>
</comment>
<dbReference type="EMBL" id="QKZL01000011">
    <property type="protein sequence ID" value="PZX15115.1"/>
    <property type="molecule type" value="Genomic_DNA"/>
</dbReference>
<name>A0A2W7N426_9RHOB</name>
<keyword evidence="3" id="KW-1003">Cell membrane</keyword>
<dbReference type="Proteomes" id="UP000248916">
    <property type="component" value="Unassembled WGS sequence"/>
</dbReference>
<keyword evidence="6" id="KW-1133">Transmembrane helix</keyword>
<evidence type="ECO:0000256" key="3">
    <source>
        <dbReference type="ARBA" id="ARBA00022475"/>
    </source>
</evidence>